<dbReference type="InterPro" id="IPR001851">
    <property type="entry name" value="ABC_transp_permease"/>
</dbReference>
<dbReference type="Proteomes" id="UP001139035">
    <property type="component" value="Unassembled WGS sequence"/>
</dbReference>
<evidence type="ECO:0000313" key="7">
    <source>
        <dbReference type="EMBL" id="MCE7029664.1"/>
    </source>
</evidence>
<dbReference type="RefSeq" id="WP_233720653.1">
    <property type="nucleotide sequence ID" value="NZ_JAJUWU010000017.1"/>
</dbReference>
<keyword evidence="4 6" id="KW-1133">Transmembrane helix</keyword>
<dbReference type="CDD" id="cd06579">
    <property type="entry name" value="TM_PBP1_transp_AraH_like"/>
    <property type="match status" value="1"/>
</dbReference>
<name>A0A9X1T698_9HYPH</name>
<keyword evidence="5 6" id="KW-0472">Membrane</keyword>
<feature type="transmembrane region" description="Helical" evidence="6">
    <location>
        <begin position="177"/>
        <end position="195"/>
    </location>
</feature>
<proteinExistence type="predicted"/>
<dbReference type="GO" id="GO:0005886">
    <property type="term" value="C:plasma membrane"/>
    <property type="evidence" value="ECO:0007669"/>
    <property type="project" value="UniProtKB-SubCell"/>
</dbReference>
<feature type="transmembrane region" description="Helical" evidence="6">
    <location>
        <begin position="83"/>
        <end position="102"/>
    </location>
</feature>
<dbReference type="EMBL" id="JAJUWU010000017">
    <property type="protein sequence ID" value="MCE7029664.1"/>
    <property type="molecule type" value="Genomic_DNA"/>
</dbReference>
<keyword evidence="3 6" id="KW-0812">Transmembrane</keyword>
<protein>
    <submittedName>
        <fullName evidence="7">ABC transporter permease</fullName>
    </submittedName>
</protein>
<feature type="transmembrane region" description="Helical" evidence="6">
    <location>
        <begin position="108"/>
        <end position="129"/>
    </location>
</feature>
<comment type="subcellular location">
    <subcellularLocation>
        <location evidence="1">Cell membrane</location>
        <topology evidence="1">Multi-pass membrane protein</topology>
    </subcellularLocation>
</comment>
<feature type="transmembrane region" description="Helical" evidence="6">
    <location>
        <begin position="58"/>
        <end position="76"/>
    </location>
</feature>
<evidence type="ECO:0000256" key="5">
    <source>
        <dbReference type="ARBA" id="ARBA00023136"/>
    </source>
</evidence>
<evidence type="ECO:0000256" key="1">
    <source>
        <dbReference type="ARBA" id="ARBA00004651"/>
    </source>
</evidence>
<evidence type="ECO:0000256" key="6">
    <source>
        <dbReference type="SAM" id="Phobius"/>
    </source>
</evidence>
<keyword evidence="8" id="KW-1185">Reference proteome</keyword>
<reference evidence="7" key="1">
    <citation type="submission" date="2022-01" db="EMBL/GenBank/DDBJ databases">
        <title>Jiella avicenniae sp. nov., a novel endophytic bacterium isolated from bark of Avicennia marina.</title>
        <authorList>
            <person name="Tuo L."/>
        </authorList>
    </citation>
    <scope>NUCLEOTIDE SEQUENCE</scope>
    <source>
        <strain evidence="7">CBK1P-4</strain>
    </source>
</reference>
<gene>
    <name evidence="7" type="ORF">LZD57_16870</name>
</gene>
<feature type="transmembrane region" description="Helical" evidence="6">
    <location>
        <begin position="226"/>
        <end position="247"/>
    </location>
</feature>
<sequence length="325" mass="33000">MSEAISTRSEVKGNDAKAGRLKFANIGRYTLVLTLIVIIVLTAIGNPRFLSTNNLLNILFQVSALGIVAFGQTILLVSAGLDLSVGAMLSVAGIVTALTIAATGSVLLGVLAGLATGLVIGAINGMLVATNRATPFIITLGMMTFLQGVAIIISGGSPVNGTGGLFDFIGFGSLATIPYPVYVMAIVLVVVFFLLRNSVLGRYAFAIGGNEEAARLSGIPIARIKIALYAINGLIVGVAAVVLTGILDSALPNMGTGYELRAIAAVVIGGTPLVGGRGTVLGTLGGVLLLGLVSNSMNLLGIGANYQSAVLGLIITAAVILQRPR</sequence>
<evidence type="ECO:0000256" key="4">
    <source>
        <dbReference type="ARBA" id="ARBA00022989"/>
    </source>
</evidence>
<dbReference type="Pfam" id="PF02653">
    <property type="entry name" value="BPD_transp_2"/>
    <property type="match status" value="1"/>
</dbReference>
<accession>A0A9X1T698</accession>
<dbReference type="AlphaFoldDB" id="A0A9X1T698"/>
<evidence type="ECO:0000256" key="3">
    <source>
        <dbReference type="ARBA" id="ARBA00022692"/>
    </source>
</evidence>
<feature type="transmembrane region" description="Helical" evidence="6">
    <location>
        <begin position="136"/>
        <end position="157"/>
    </location>
</feature>
<comment type="caution">
    <text evidence="7">The sequence shown here is derived from an EMBL/GenBank/DDBJ whole genome shotgun (WGS) entry which is preliminary data.</text>
</comment>
<feature type="transmembrane region" description="Helical" evidence="6">
    <location>
        <begin position="299"/>
        <end position="321"/>
    </location>
</feature>
<feature type="transmembrane region" description="Helical" evidence="6">
    <location>
        <begin position="26"/>
        <end position="46"/>
    </location>
</feature>
<keyword evidence="2" id="KW-1003">Cell membrane</keyword>
<evidence type="ECO:0000313" key="8">
    <source>
        <dbReference type="Proteomes" id="UP001139035"/>
    </source>
</evidence>
<dbReference type="PANTHER" id="PTHR32196:SF72">
    <property type="entry name" value="RIBOSE IMPORT PERMEASE PROTEIN RBSC"/>
    <property type="match status" value="1"/>
</dbReference>
<dbReference type="PANTHER" id="PTHR32196">
    <property type="entry name" value="ABC TRANSPORTER PERMEASE PROTEIN YPHD-RELATED-RELATED"/>
    <property type="match status" value="1"/>
</dbReference>
<evidence type="ECO:0000256" key="2">
    <source>
        <dbReference type="ARBA" id="ARBA00022475"/>
    </source>
</evidence>
<dbReference type="GO" id="GO:0022857">
    <property type="term" value="F:transmembrane transporter activity"/>
    <property type="evidence" value="ECO:0007669"/>
    <property type="project" value="InterPro"/>
</dbReference>
<organism evidence="7 8">
    <name type="scientific">Jiella avicenniae</name>
    <dbReference type="NCBI Taxonomy" id="2907202"/>
    <lineage>
        <taxon>Bacteria</taxon>
        <taxon>Pseudomonadati</taxon>
        <taxon>Pseudomonadota</taxon>
        <taxon>Alphaproteobacteria</taxon>
        <taxon>Hyphomicrobiales</taxon>
        <taxon>Aurantimonadaceae</taxon>
        <taxon>Jiella</taxon>
    </lineage>
</organism>